<evidence type="ECO:0000256" key="1">
    <source>
        <dbReference type="SAM" id="SignalP"/>
    </source>
</evidence>
<reference evidence="2 3" key="1">
    <citation type="submission" date="2018-09" db="EMBL/GenBank/DDBJ databases">
        <title>Hymenobacter medium sp. nov., isolated from R2A medium.</title>
        <authorList>
            <person name="Yingchao G."/>
        </authorList>
    </citation>
    <scope>NUCLEOTIDE SEQUENCE [LARGE SCALE GENOMIC DNA]</scope>
    <source>
        <strain evidence="3">sh-6</strain>
    </source>
</reference>
<dbReference type="Proteomes" id="UP000262802">
    <property type="component" value="Chromosome"/>
</dbReference>
<dbReference type="OrthoDB" id="885277at2"/>
<dbReference type="EMBL" id="CP032317">
    <property type="protein sequence ID" value="AYA37921.1"/>
    <property type="molecule type" value="Genomic_DNA"/>
</dbReference>
<name>A0A3B7RA39_9BACT</name>
<protein>
    <submittedName>
        <fullName evidence="2">Uncharacterized protein</fullName>
    </submittedName>
</protein>
<proteinExistence type="predicted"/>
<organism evidence="2 3">
    <name type="scientific">Hymenobacter oligotrophus</name>
    <dbReference type="NCBI Taxonomy" id="2319843"/>
    <lineage>
        <taxon>Bacteria</taxon>
        <taxon>Pseudomonadati</taxon>
        <taxon>Bacteroidota</taxon>
        <taxon>Cytophagia</taxon>
        <taxon>Cytophagales</taxon>
        <taxon>Hymenobacteraceae</taxon>
        <taxon>Hymenobacter</taxon>
    </lineage>
</organism>
<accession>A0A3B7RA39</accession>
<dbReference type="AlphaFoldDB" id="A0A3B7RA39"/>
<sequence>MRYLLLPMLLLSAAPALAQTAAVLPPGPLNNARYSPADTLRAVRHLFQQRGKGGDGYLDGGSALVGQGIAGLLQPRDTTLADRRIEARQNVLFGGLMAGYGLFHTQRFGPGRYAQVAAAYAQGEPLPAYVRRRLKPKYFRYRSF</sequence>
<gene>
    <name evidence="2" type="ORF">D3Y59_13225</name>
</gene>
<evidence type="ECO:0000313" key="2">
    <source>
        <dbReference type="EMBL" id="AYA37921.1"/>
    </source>
</evidence>
<keyword evidence="3" id="KW-1185">Reference proteome</keyword>
<keyword evidence="1" id="KW-0732">Signal</keyword>
<dbReference type="KEGG" id="hyh:D3Y59_13225"/>
<feature type="signal peptide" evidence="1">
    <location>
        <begin position="1"/>
        <end position="18"/>
    </location>
</feature>
<feature type="chain" id="PRO_5017649718" evidence="1">
    <location>
        <begin position="19"/>
        <end position="144"/>
    </location>
</feature>
<evidence type="ECO:0000313" key="3">
    <source>
        <dbReference type="Proteomes" id="UP000262802"/>
    </source>
</evidence>